<dbReference type="Proteomes" id="UP000215374">
    <property type="component" value="Chromosome 1"/>
</dbReference>
<evidence type="ECO:0000256" key="4">
    <source>
        <dbReference type="PIRSR" id="PIRSR006806-1"/>
    </source>
</evidence>
<dbReference type="Proteomes" id="UP000028780">
    <property type="component" value="Chromosome"/>
</dbReference>
<dbReference type="AlphaFoldDB" id="A0A076NLN3"/>
<dbReference type="PIRSF" id="PIRSF006806">
    <property type="entry name" value="FTHF_cligase"/>
    <property type="match status" value="1"/>
</dbReference>
<evidence type="ECO:0000313" key="6">
    <source>
        <dbReference type="EMBL" id="AIJ33106.1"/>
    </source>
</evidence>
<dbReference type="InterPro" id="IPR024185">
    <property type="entry name" value="FTHF_cligase-like_sf"/>
</dbReference>
<dbReference type="NCBIfam" id="TIGR02727">
    <property type="entry name" value="MTHFS_bact"/>
    <property type="match status" value="1"/>
</dbReference>
<keyword evidence="2 4" id="KW-0547">Nucleotide-binding</keyword>
<dbReference type="InterPro" id="IPR037171">
    <property type="entry name" value="NagB/RpiA_transferase-like"/>
</dbReference>
<dbReference type="Pfam" id="PF01812">
    <property type="entry name" value="5-FTHF_cyc-lig"/>
    <property type="match status" value="1"/>
</dbReference>
<comment type="similarity">
    <text evidence="1 5">Belongs to the 5-formyltetrahydrofolate cyclo-ligase family.</text>
</comment>
<evidence type="ECO:0000256" key="3">
    <source>
        <dbReference type="ARBA" id="ARBA00022840"/>
    </source>
</evidence>
<evidence type="ECO:0000256" key="2">
    <source>
        <dbReference type="ARBA" id="ARBA00022741"/>
    </source>
</evidence>
<reference evidence="7 9" key="2">
    <citation type="submission" date="2017-06" db="EMBL/GenBank/DDBJ databases">
        <authorList>
            <consortium name="Pathogen Informatics"/>
        </authorList>
    </citation>
    <scope>NUCLEOTIDE SEQUENCE [LARGE SCALE GENOMIC DNA]</scope>
    <source>
        <strain evidence="7 9">NCTC13015</strain>
    </source>
</reference>
<dbReference type="PANTHER" id="PTHR23407:SF1">
    <property type="entry name" value="5-FORMYLTETRAHYDROFOLATE CYCLO-LIGASE"/>
    <property type="match status" value="1"/>
</dbReference>
<dbReference type="GO" id="GO:0030272">
    <property type="term" value="F:5-formyltetrahydrofolate cyclo-ligase activity"/>
    <property type="evidence" value="ECO:0007669"/>
    <property type="project" value="UniProtKB-EC"/>
</dbReference>
<dbReference type="EMBL" id="LT906467">
    <property type="protein sequence ID" value="SNV62906.1"/>
    <property type="molecule type" value="Genomic_DNA"/>
</dbReference>
<keyword evidence="3 4" id="KW-0067">ATP-binding</keyword>
<name>A0A076NLN3_9CORY</name>
<feature type="binding site" evidence="4">
    <location>
        <begin position="141"/>
        <end position="149"/>
    </location>
    <ligand>
        <name>ATP</name>
        <dbReference type="ChEBI" id="CHEBI:30616"/>
    </ligand>
</feature>
<dbReference type="PANTHER" id="PTHR23407">
    <property type="entry name" value="ATPASE INHIBITOR/5-FORMYLTETRAHYDROFOLATE CYCLO-LIGASE"/>
    <property type="match status" value="1"/>
</dbReference>
<dbReference type="InterPro" id="IPR002698">
    <property type="entry name" value="FTHF_cligase"/>
</dbReference>
<dbReference type="GO" id="GO:0009396">
    <property type="term" value="P:folic acid-containing compound biosynthetic process"/>
    <property type="evidence" value="ECO:0007669"/>
    <property type="project" value="TreeGrafter"/>
</dbReference>
<keyword evidence="7" id="KW-0436">Ligase</keyword>
<dbReference type="HOGENOM" id="CLU_066245_1_0_11"/>
<dbReference type="EMBL" id="CP009211">
    <property type="protein sequence ID" value="AIJ33106.1"/>
    <property type="molecule type" value="Genomic_DNA"/>
</dbReference>
<keyword evidence="5" id="KW-0479">Metal-binding</keyword>
<dbReference type="SUPFAM" id="SSF100950">
    <property type="entry name" value="NagB/RpiA/CoA transferase-like"/>
    <property type="match status" value="1"/>
</dbReference>
<dbReference type="STRING" id="156978.CIMIT_03565"/>
<comment type="catalytic activity">
    <reaction evidence="5">
        <text>(6S)-5-formyl-5,6,7,8-tetrahydrofolate + ATP = (6R)-5,10-methenyltetrahydrofolate + ADP + phosphate</text>
        <dbReference type="Rhea" id="RHEA:10488"/>
        <dbReference type="ChEBI" id="CHEBI:30616"/>
        <dbReference type="ChEBI" id="CHEBI:43474"/>
        <dbReference type="ChEBI" id="CHEBI:57455"/>
        <dbReference type="ChEBI" id="CHEBI:57457"/>
        <dbReference type="ChEBI" id="CHEBI:456216"/>
        <dbReference type="EC" id="6.3.3.2"/>
    </reaction>
</comment>
<dbReference type="OrthoDB" id="3242798at2"/>
<dbReference type="eggNOG" id="COG0212">
    <property type="taxonomic scope" value="Bacteria"/>
</dbReference>
<evidence type="ECO:0000256" key="5">
    <source>
        <dbReference type="RuleBase" id="RU361279"/>
    </source>
</evidence>
<evidence type="ECO:0000313" key="7">
    <source>
        <dbReference type="EMBL" id="SNV62906.1"/>
    </source>
</evidence>
<gene>
    <name evidence="6" type="ORF">CIMIT_03565</name>
    <name evidence="7" type="ORF">SAMEA4535761_00778</name>
</gene>
<protein>
    <recommendedName>
        <fullName evidence="5">5-formyltetrahydrofolate cyclo-ligase</fullName>
        <ecNumber evidence="5">6.3.3.2</ecNumber>
    </recommendedName>
</protein>
<evidence type="ECO:0000313" key="8">
    <source>
        <dbReference type="Proteomes" id="UP000028780"/>
    </source>
</evidence>
<feature type="binding site" evidence="4">
    <location>
        <begin position="9"/>
        <end position="13"/>
    </location>
    <ligand>
        <name>ATP</name>
        <dbReference type="ChEBI" id="CHEBI:30616"/>
    </ligand>
</feature>
<evidence type="ECO:0000256" key="1">
    <source>
        <dbReference type="ARBA" id="ARBA00010638"/>
    </source>
</evidence>
<comment type="cofactor">
    <cofactor evidence="5">
        <name>Mg(2+)</name>
        <dbReference type="ChEBI" id="CHEBI:18420"/>
    </cofactor>
</comment>
<dbReference type="Gene3D" id="3.40.50.10420">
    <property type="entry name" value="NagB/RpiA/CoA transferase-like"/>
    <property type="match status" value="1"/>
</dbReference>
<dbReference type="GO" id="GO:0035999">
    <property type="term" value="P:tetrahydrofolate interconversion"/>
    <property type="evidence" value="ECO:0007669"/>
    <property type="project" value="TreeGrafter"/>
</dbReference>
<dbReference type="GO" id="GO:0005524">
    <property type="term" value="F:ATP binding"/>
    <property type="evidence" value="ECO:0007669"/>
    <property type="project" value="UniProtKB-KW"/>
</dbReference>
<keyword evidence="5" id="KW-0460">Magnesium</keyword>
<evidence type="ECO:0000313" key="9">
    <source>
        <dbReference type="Proteomes" id="UP000215374"/>
    </source>
</evidence>
<organism evidence="6 8">
    <name type="scientific">Corynebacterium imitans</name>
    <dbReference type="NCBI Taxonomy" id="156978"/>
    <lineage>
        <taxon>Bacteria</taxon>
        <taxon>Bacillati</taxon>
        <taxon>Actinomycetota</taxon>
        <taxon>Actinomycetes</taxon>
        <taxon>Mycobacteriales</taxon>
        <taxon>Corynebacteriaceae</taxon>
        <taxon>Corynebacterium</taxon>
    </lineage>
</organism>
<dbReference type="EC" id="6.3.3.2" evidence="5"/>
<dbReference type="GO" id="GO:0046872">
    <property type="term" value="F:metal ion binding"/>
    <property type="evidence" value="ECO:0007669"/>
    <property type="project" value="UniProtKB-KW"/>
</dbReference>
<keyword evidence="8" id="KW-1185">Reference proteome</keyword>
<accession>A0A076NLN3</accession>
<feature type="binding site" evidence="4">
    <location>
        <position position="64"/>
    </location>
    <ligand>
        <name>substrate</name>
    </ligand>
</feature>
<sequence>MSPRSSSAKQALRAQLTQARRALRDDPQRKALLDAALTEHTMSFLRDIGAEDSNIAAYNPLPTEPGAANFADMLRAHARRVFVPLSLPDGVLAWAVQDGAPAAPGALGISEPAGPRYTSRVLDSCGALIVPALGVDASGMRLGKGAGYYDRALSATDAPTAAVVYDDNVVDAVPHDAHDVAVQAVITPSGWWWAERK</sequence>
<dbReference type="RefSeq" id="WP_038589230.1">
    <property type="nucleotide sequence ID" value="NZ_CP009211.1"/>
</dbReference>
<dbReference type="KEGG" id="cii:CIMIT_03565"/>
<reference evidence="6 8" key="1">
    <citation type="submission" date="2014-08" db="EMBL/GenBank/DDBJ databases">
        <title>Complete genome sequence of Corynebacterium imitans DSM 44264, isolated from a five-month-old boy with suspected pharyngeal diphtheria.</title>
        <authorList>
            <person name="Mollmann S."/>
            <person name="Albersmeier A."/>
            <person name="Ruckert C."/>
            <person name="Tauch A."/>
        </authorList>
    </citation>
    <scope>NUCLEOTIDE SEQUENCE [LARGE SCALE GENOMIC DNA]</scope>
    <source>
        <strain evidence="6 8">DSM 44264</strain>
    </source>
</reference>
<proteinExistence type="inferred from homology"/>